<feature type="compositionally biased region" description="Pro residues" evidence="7">
    <location>
        <begin position="358"/>
        <end position="405"/>
    </location>
</feature>
<evidence type="ECO:0000256" key="2">
    <source>
        <dbReference type="ARBA" id="ARBA00006265"/>
    </source>
</evidence>
<name>A0A7R8XE29_9CRUS</name>
<comment type="subcellular location">
    <subcellularLocation>
        <location evidence="1">Nucleus</location>
    </subcellularLocation>
</comment>
<evidence type="ECO:0000259" key="8">
    <source>
        <dbReference type="SMART" id="SM00360"/>
    </source>
</evidence>
<comment type="similarity">
    <text evidence="2">Belongs to the RRM CPSF6/7 family.</text>
</comment>
<dbReference type="InterPro" id="IPR034772">
    <property type="entry name" value="CPSF6/7"/>
</dbReference>
<evidence type="ECO:0000256" key="5">
    <source>
        <dbReference type="ARBA" id="ARBA00022884"/>
    </source>
</evidence>
<feature type="region of interest" description="Disordered" evidence="7">
    <location>
        <begin position="252"/>
        <end position="330"/>
    </location>
</feature>
<feature type="compositionally biased region" description="Polar residues" evidence="7">
    <location>
        <begin position="138"/>
        <end position="147"/>
    </location>
</feature>
<dbReference type="Pfam" id="PF00076">
    <property type="entry name" value="RRM_1"/>
    <property type="match status" value="1"/>
</dbReference>
<proteinExistence type="inferred from homology"/>
<dbReference type="GO" id="GO:0006397">
    <property type="term" value="P:mRNA processing"/>
    <property type="evidence" value="ECO:0007669"/>
    <property type="project" value="UniProtKB-KW"/>
</dbReference>
<dbReference type="AlphaFoldDB" id="A0A7R8XE29"/>
<dbReference type="InterPro" id="IPR012677">
    <property type="entry name" value="Nucleotide-bd_a/b_plait_sf"/>
</dbReference>
<keyword evidence="4" id="KW-0507">mRNA processing</keyword>
<organism evidence="9">
    <name type="scientific">Darwinula stevensoni</name>
    <dbReference type="NCBI Taxonomy" id="69355"/>
    <lineage>
        <taxon>Eukaryota</taxon>
        <taxon>Metazoa</taxon>
        <taxon>Ecdysozoa</taxon>
        <taxon>Arthropoda</taxon>
        <taxon>Crustacea</taxon>
        <taxon>Oligostraca</taxon>
        <taxon>Ostracoda</taxon>
        <taxon>Podocopa</taxon>
        <taxon>Podocopida</taxon>
        <taxon>Darwinulocopina</taxon>
        <taxon>Darwinuloidea</taxon>
        <taxon>Darwinulidae</taxon>
        <taxon>Darwinula</taxon>
    </lineage>
</organism>
<dbReference type="OrthoDB" id="10065185at2759"/>
<accession>A0A7R8XE29</accession>
<dbReference type="PANTHER" id="PTHR23204">
    <property type="entry name" value="CLEAVAGE AND POLYADENYLATION SPECIFIC FACTOR"/>
    <property type="match status" value="1"/>
</dbReference>
<dbReference type="Pfam" id="PF25524">
    <property type="entry name" value="RSLD_CPSF6"/>
    <property type="match status" value="1"/>
</dbReference>
<evidence type="ECO:0000256" key="4">
    <source>
        <dbReference type="ARBA" id="ARBA00022664"/>
    </source>
</evidence>
<dbReference type="InterPro" id="IPR034769">
    <property type="entry name" value="CPSF6_RRM"/>
</dbReference>
<reference evidence="9" key="1">
    <citation type="submission" date="2020-11" db="EMBL/GenBank/DDBJ databases">
        <authorList>
            <person name="Tran Van P."/>
        </authorList>
    </citation>
    <scope>NUCLEOTIDE SEQUENCE</scope>
</reference>
<feature type="domain" description="RRM" evidence="8">
    <location>
        <begin position="166"/>
        <end position="241"/>
    </location>
</feature>
<feature type="region of interest" description="Disordered" evidence="7">
    <location>
        <begin position="132"/>
        <end position="151"/>
    </location>
</feature>
<dbReference type="Proteomes" id="UP000677054">
    <property type="component" value="Unassembled WGS sequence"/>
</dbReference>
<dbReference type="EMBL" id="LR901203">
    <property type="protein sequence ID" value="CAD7248048.1"/>
    <property type="molecule type" value="Genomic_DNA"/>
</dbReference>
<dbReference type="Gene3D" id="3.30.70.330">
    <property type="match status" value="1"/>
</dbReference>
<dbReference type="SUPFAM" id="SSF54928">
    <property type="entry name" value="RNA-binding domain, RBD"/>
    <property type="match status" value="1"/>
</dbReference>
<dbReference type="InterPro" id="IPR000504">
    <property type="entry name" value="RRM_dom"/>
</dbReference>
<dbReference type="GO" id="GO:0003723">
    <property type="term" value="F:RNA binding"/>
    <property type="evidence" value="ECO:0007669"/>
    <property type="project" value="UniProtKB-KW"/>
</dbReference>
<keyword evidence="5" id="KW-0694">RNA-binding</keyword>
<dbReference type="InterPro" id="IPR035979">
    <property type="entry name" value="RBD_domain_sf"/>
</dbReference>
<evidence type="ECO:0000256" key="7">
    <source>
        <dbReference type="SAM" id="MobiDB-lite"/>
    </source>
</evidence>
<gene>
    <name evidence="9" type="ORF">DSTB1V02_LOCUS7871</name>
</gene>
<feature type="compositionally biased region" description="Low complexity" evidence="7">
    <location>
        <begin position="406"/>
        <end position="418"/>
    </location>
</feature>
<keyword evidence="6" id="KW-0539">Nucleus</keyword>
<evidence type="ECO:0000256" key="1">
    <source>
        <dbReference type="ARBA" id="ARBA00004123"/>
    </source>
</evidence>
<evidence type="ECO:0000313" key="10">
    <source>
        <dbReference type="Proteomes" id="UP000677054"/>
    </source>
</evidence>
<dbReference type="SMART" id="SM00360">
    <property type="entry name" value="RRM"/>
    <property type="match status" value="1"/>
</dbReference>
<feature type="compositionally biased region" description="Pro residues" evidence="7">
    <location>
        <begin position="289"/>
        <end position="330"/>
    </location>
</feature>
<sequence>MDGLTKTWYSHLWKKSRSKVFPLGDRCRDRGGRHSSSITLGSWLFSGRSGSIHTCLGLGLWISAVTLRISCKGGGRSGKKRMASATAIDEPSVDIDLYSDDIGDDFIKDEGGSGGDAVDLYDDVIAAPSSIKTEDIGKSTSNGPSPNRTRDVDTIYHPGYQGRRLQVCIGNLTWWTTDQDIEDAVRGVGVNDFVEVKFYENRANGQSKGFCVVAVASEQSVRLIMERLPKKELHGMEPVVTPYNKQALSQFEAQSRARPLPQMQGPGIPRMGGPPLMSGAPRSLMGSPRVPPHPRIPPPPVAPPPLGPPLRPPPPGAPPPSGRPTVSAPPLPFPPSKFSIYYSSSFGKVKKEQAASAAPPPSLLGAIPPPRTIPPPSVSAPPPLHTSRPPPNVGVPPPLPLPGLLPPADTRAPPPRTADWARAAMSAAPPLMPGPPPTLPPAPHVNPAFFPSTSLPPPGFPPIAQSSYERRDSGPSMSEAEFEEIMNRNRTVSSSAIARAVADAAAGEFASAIETLVTAISLIKQSKVAHDDRCKIVISSLQDTLHGIEAKSYGSSRRSRDRSRSRERERRRRRHERSRSPRDYRERSRERYERDFHERSRSRERSRERDRYYDDRYRERERDRDREMRDMREREREVREREREREREPRVAPPPPERERERERDRREESSHRSSRH</sequence>
<evidence type="ECO:0000256" key="3">
    <source>
        <dbReference type="ARBA" id="ARBA00016259"/>
    </source>
</evidence>
<evidence type="ECO:0000256" key="6">
    <source>
        <dbReference type="ARBA" id="ARBA00023242"/>
    </source>
</evidence>
<keyword evidence="10" id="KW-1185">Reference proteome</keyword>
<feature type="compositionally biased region" description="Basic and acidic residues" evidence="7">
    <location>
        <begin position="578"/>
        <end position="677"/>
    </location>
</feature>
<dbReference type="InterPro" id="IPR057951">
    <property type="entry name" value="CPSF6/7_RSLD_N"/>
</dbReference>
<evidence type="ECO:0000313" key="9">
    <source>
        <dbReference type="EMBL" id="CAD7248048.1"/>
    </source>
</evidence>
<protein>
    <recommendedName>
        <fullName evidence="3">Cleavage and polyadenylation specificity factor subunit 6</fullName>
    </recommendedName>
</protein>
<feature type="region of interest" description="Disordered" evidence="7">
    <location>
        <begin position="549"/>
        <end position="677"/>
    </location>
</feature>
<dbReference type="EMBL" id="CAJPEV010001686">
    <property type="protein sequence ID" value="CAG0893863.1"/>
    <property type="molecule type" value="Genomic_DNA"/>
</dbReference>
<feature type="region of interest" description="Disordered" evidence="7">
    <location>
        <begin position="353"/>
        <end position="418"/>
    </location>
</feature>
<dbReference type="GO" id="GO:0005634">
    <property type="term" value="C:nucleus"/>
    <property type="evidence" value="ECO:0007669"/>
    <property type="project" value="UniProtKB-SubCell"/>
</dbReference>
<dbReference type="CDD" id="cd12643">
    <property type="entry name" value="RRM_CFIm68"/>
    <property type="match status" value="1"/>
</dbReference>